<dbReference type="InterPro" id="IPR001123">
    <property type="entry name" value="LeuE-type"/>
</dbReference>
<comment type="caution">
    <text evidence="7">The sequence shown here is derived from an EMBL/GenBank/DDBJ whole genome shotgun (WGS) entry which is preliminary data.</text>
</comment>
<dbReference type="Proteomes" id="UP000547458">
    <property type="component" value="Unassembled WGS sequence"/>
</dbReference>
<sequence length="200" mass="21067">MLDSTLTGFVAGLSLIIAIGSQNAFVLRQGLRRSHVALVVAVCALSDIALITLGVGGLGVVIEHAPVLLEVIRWAGAAFLLGYAVLAGLRAVRGEQLDVTKGRGCGSWRTALATCLALTWLNPHVYLDTVLLLGSLASTHGIQGRWWFAIGACAGSIVWFTALGVGARYLAPLFNRRLAWRILDGVIAAVMLALAISLIV</sequence>
<reference evidence="7 8" key="1">
    <citation type="submission" date="2020-03" db="EMBL/GenBank/DDBJ databases">
        <title>Sequencing the genomes of 1000 actinobacteria strains.</title>
        <authorList>
            <person name="Klenk H.-P."/>
        </authorList>
    </citation>
    <scope>NUCLEOTIDE SEQUENCE [LARGE SCALE GENOMIC DNA]</scope>
    <source>
        <strain evidence="7 8">DSM 16403</strain>
    </source>
</reference>
<evidence type="ECO:0000256" key="1">
    <source>
        <dbReference type="ARBA" id="ARBA00004651"/>
    </source>
</evidence>
<feature type="transmembrane region" description="Helical" evidence="6">
    <location>
        <begin position="110"/>
        <end position="126"/>
    </location>
</feature>
<evidence type="ECO:0000313" key="8">
    <source>
        <dbReference type="Proteomes" id="UP000547458"/>
    </source>
</evidence>
<keyword evidence="8" id="KW-1185">Reference proteome</keyword>
<keyword evidence="5 6" id="KW-0472">Membrane</keyword>
<dbReference type="GO" id="GO:0015171">
    <property type="term" value="F:amino acid transmembrane transporter activity"/>
    <property type="evidence" value="ECO:0007669"/>
    <property type="project" value="TreeGrafter"/>
</dbReference>
<proteinExistence type="predicted"/>
<evidence type="ECO:0000256" key="3">
    <source>
        <dbReference type="ARBA" id="ARBA00022692"/>
    </source>
</evidence>
<dbReference type="PANTHER" id="PTHR30086">
    <property type="entry name" value="ARGININE EXPORTER PROTEIN ARGO"/>
    <property type="match status" value="1"/>
</dbReference>
<protein>
    <submittedName>
        <fullName evidence="7">L-lysine exporter family protein LysE/ArgO</fullName>
    </submittedName>
</protein>
<accession>A0A846RUQ8</accession>
<feature type="transmembrane region" description="Helical" evidence="6">
    <location>
        <begin position="38"/>
        <end position="59"/>
    </location>
</feature>
<keyword evidence="2" id="KW-1003">Cell membrane</keyword>
<evidence type="ECO:0000256" key="2">
    <source>
        <dbReference type="ARBA" id="ARBA00022475"/>
    </source>
</evidence>
<keyword evidence="3 6" id="KW-0812">Transmembrane</keyword>
<evidence type="ECO:0000313" key="7">
    <source>
        <dbReference type="EMBL" id="NJC24304.1"/>
    </source>
</evidence>
<feature type="transmembrane region" description="Helical" evidence="6">
    <location>
        <begin position="146"/>
        <end position="171"/>
    </location>
</feature>
<comment type="subcellular location">
    <subcellularLocation>
        <location evidence="1">Cell membrane</location>
        <topology evidence="1">Multi-pass membrane protein</topology>
    </subcellularLocation>
</comment>
<feature type="transmembrane region" description="Helical" evidence="6">
    <location>
        <begin position="71"/>
        <end position="89"/>
    </location>
</feature>
<dbReference type="AlphaFoldDB" id="A0A846RUQ8"/>
<dbReference type="PANTHER" id="PTHR30086:SF20">
    <property type="entry name" value="ARGININE EXPORTER PROTEIN ARGO-RELATED"/>
    <property type="match status" value="1"/>
</dbReference>
<name>A0A846RUQ8_9MICC</name>
<feature type="transmembrane region" description="Helical" evidence="6">
    <location>
        <begin position="178"/>
        <end position="199"/>
    </location>
</feature>
<gene>
    <name evidence="7" type="ORF">BJ994_003380</name>
</gene>
<evidence type="ECO:0000256" key="5">
    <source>
        <dbReference type="ARBA" id="ARBA00023136"/>
    </source>
</evidence>
<dbReference type="Pfam" id="PF01810">
    <property type="entry name" value="LysE"/>
    <property type="match status" value="1"/>
</dbReference>
<feature type="transmembrane region" description="Helical" evidence="6">
    <location>
        <begin position="6"/>
        <end position="26"/>
    </location>
</feature>
<dbReference type="RefSeq" id="WP_167995571.1">
    <property type="nucleotide sequence ID" value="NZ_JAATJL010000001.1"/>
</dbReference>
<organism evidence="7 8">
    <name type="scientific">Arthrobacter pigmenti</name>
    <dbReference type="NCBI Taxonomy" id="271432"/>
    <lineage>
        <taxon>Bacteria</taxon>
        <taxon>Bacillati</taxon>
        <taxon>Actinomycetota</taxon>
        <taxon>Actinomycetes</taxon>
        <taxon>Micrococcales</taxon>
        <taxon>Micrococcaceae</taxon>
        <taxon>Arthrobacter</taxon>
    </lineage>
</organism>
<evidence type="ECO:0000256" key="6">
    <source>
        <dbReference type="SAM" id="Phobius"/>
    </source>
</evidence>
<keyword evidence="4 6" id="KW-1133">Transmembrane helix</keyword>
<dbReference type="EMBL" id="JAATJL010000001">
    <property type="protein sequence ID" value="NJC24304.1"/>
    <property type="molecule type" value="Genomic_DNA"/>
</dbReference>
<evidence type="ECO:0000256" key="4">
    <source>
        <dbReference type="ARBA" id="ARBA00022989"/>
    </source>
</evidence>
<dbReference type="GO" id="GO:0005886">
    <property type="term" value="C:plasma membrane"/>
    <property type="evidence" value="ECO:0007669"/>
    <property type="project" value="UniProtKB-SubCell"/>
</dbReference>